<dbReference type="InterPro" id="IPR010071">
    <property type="entry name" value="AA_adenyl_dom"/>
</dbReference>
<protein>
    <submittedName>
        <fullName evidence="6">AMP-dependent synthetase/ligase</fullName>
    </submittedName>
</protein>
<dbReference type="HOGENOM" id="CLU_000022_60_0_1"/>
<comment type="caution">
    <text evidence="6">The sequence shown here is derived from an EMBL/GenBank/DDBJ whole genome shotgun (WGS) entry which is preliminary data.</text>
</comment>
<dbReference type="InterPro" id="IPR045851">
    <property type="entry name" value="AMP-bd_C_sf"/>
</dbReference>
<dbReference type="Gene3D" id="3.30.300.30">
    <property type="match status" value="4"/>
</dbReference>
<dbReference type="SUPFAM" id="SSF47336">
    <property type="entry name" value="ACP-like"/>
    <property type="match status" value="5"/>
</dbReference>
<evidence type="ECO:0000313" key="6">
    <source>
        <dbReference type="EMBL" id="EKG09860.1"/>
    </source>
</evidence>
<dbReference type="SUPFAM" id="SSF52777">
    <property type="entry name" value="CoA-dependent acyltransferases"/>
    <property type="match status" value="11"/>
</dbReference>
<feature type="region of interest" description="Disordered" evidence="4">
    <location>
        <begin position="1740"/>
        <end position="1759"/>
    </location>
</feature>
<dbReference type="Gene3D" id="3.30.559.30">
    <property type="entry name" value="Nonribosomal peptide synthetase, condensation domain"/>
    <property type="match status" value="5"/>
</dbReference>
<feature type="domain" description="Carrier" evidence="5">
    <location>
        <begin position="4032"/>
        <end position="4108"/>
    </location>
</feature>
<dbReference type="VEuPathDB" id="FungiDB:MPH_13067"/>
<dbReference type="InterPro" id="IPR020806">
    <property type="entry name" value="PKS_PP-bd"/>
</dbReference>
<dbReference type="FunFam" id="3.30.559.30:FF:000003">
    <property type="entry name" value="Nonribosomal peptide synthase SidD"/>
    <property type="match status" value="2"/>
</dbReference>
<dbReference type="NCBIfam" id="NF003417">
    <property type="entry name" value="PRK04813.1"/>
    <property type="match status" value="3"/>
</dbReference>
<dbReference type="PROSITE" id="PS50075">
    <property type="entry name" value="CARRIER"/>
    <property type="match status" value="5"/>
</dbReference>
<sequence length="4411" mass="484777">MNAYGQVEASVVSTCTAPIPRGSQGKSIGTAVAGRCWVVDPEDANKRTPPGEIGELLVEGPHVGRGYLNEPEKTAAVFIRRPIWHTRLFPAESDARALRFYRTGDLVIQEEDGSFTFAGRKDEQVKVNGQRIEVGEIEHQFKLAMNASRDIVVELVKRKTKTGPRGTLVAFVALGRDWNGDEAAAQQLLEKEMAAAETKVRDILPSFMIPASYQAIEHVPISINGKIDRKSLRALGETRLSAGKVPRQAHSSPSTGLGQVEEEIRQIWSKVLNVPAENIDRTSVFQSLGGDSISAMQVVSQAAARGLRIAMQRILQQKTIEAIASGLAADGLSTPARAVQADAEEEEEEDLEAPFSLSPIQRLFFHLKPEGDNRDNISFLLRLNRNISHISLEKSLEAVVSRNPMLRARFFELKQGKWFQYISEDTVESYGVSSHAVSEQSEEVMQIIGQSQRSLDIRLGPLIHADLFNIREGRDQLLFVCAHHLVTDFVSFRAILGQIEEHLQTGTISAPPSYSFQKWCKAQQSYVRRLPPQELPFELPESKMSFWGMSDLPNVYGDSDTEVVVLDKELSSAILGAASSGPLEAEAVDVLLSACMLAFHNMFPERPIPAFFVEGHGREPWDDAIDLSSTVGWFTTILPLVLSQHSCSSSVDALREIRALRAKFPDKGLAYFASRYYQRNKGSSASAETPMEVTFNYAGMYQQLERPGSLFSEIPERTLMNLDGFGETLPRFGLVEILGNVDRGHIKLSFTYNRRMRHLDRIRLWMQECRQVLGTMSSQLHHIRPEFPLLRASSAEAARLADNILPRIGLRIEDVEDMYPCSPMQNGMLLSRAGQRGSYISQLFLDVQQRHGAIDLQKLEQAWQALVDRHAVLRTVFVESIRADGTFDQVVLRHSRAGITYVEGQLDGPPLDLSWTPSQPEHQLFVKLQSPGHAVLQLNVSHVLIDGSSTKALMLDLQRAYENLDVLRSAPRPLYSNYIKHISTTSHEESVEYWKRHLAGIMPCHVPQWSDISDGSLEFTSMPAFNLHKVKSFCQSLGITVSDLLKAVWGLVLRSYTGSESPVFGYLSSGRDEEYGQTLGVFTNIQPCVSRLPSSSTVLDVLKSMQDDSIEQISHRECPLAEVMHATDMVDAAREGLFDTAMSLQHKSSTPTDNEIVIRLTHEMDPTEFAVTFLGYVTENSLELVIEYLTSKVSPFQAESIAETVSRVLRSVIETPNSTIQDLEVVSERDSGTLSHWNSRLEATSPVDSCIHHLIERVTREHPDRLAIDAWDGRLTYAELDKLSSRLAAHLYNLGVRPEELVPVCMEKSAWTTVAMLSVLKAGGAFVPFDPEAPLARLLQLLDDTSASIVIASPKTALRLQEHVQQIVVSPTFVSRLPERDIPQLVTPDNLAYVLFTSGSTGTPKGIMMQHSQFLASSTRYSPILQLDSTSRVLQFSAYTFDASIFEIWSTLTSGGCVCQMSEEQRMNDISGAIGRLGATVMFMTPTMLSIMAPEDVPSIRTVVTGGEVIPQDVFATWAPAVRLIEAYGPTETAVYATFQVDVTPDSDRLSIGNSFCCRPWVVDPETERLLPVGAAGELWLDGPSVARGYLNNEAQTAKAFVTRRDWLDPSRLRRFYRTGDLVRFKKDGSLQFVGRKDTQVKIRGQRVELAEVEHKAALVLGKTASLAAEVVDSKLVLLVEMMGAPDENVASGVALLEAELPQKLPRFMVPSNILPVKEPFPRMPSGKLDRKALRTIAGRLGSEQRAARGEGRPAETENERKLQSMLALVLKAQISQIQLGDNFFYLGGDSFLAMKLVAAARAEGMHLSVSSVLRHPVLSDMAKTMTPIDEKTAGRTQFKPFELVGDLANSMRTEAAMALHVNSVAEIEDIYPATPLQEAFMIESAKNPLAYTAQHVVELPRDSKFDVQRFRAAWETCVQEQPILRTRVFQTVYTKPPKPMQAVLKQMKVDWEQSSNLQEYLKQPRNLSAFLFNKVAIIDDKQTGSRKFVWLAHHSLYDGYSLHLLLQRVHDIYTGKTDSKKPVAFRRYMEHLNEVRNSGAAADFWRTYLKDAPTPAFPPSQARPAPIDGIVDFNLRLPRRARAEVTLAITLQAAWALVMAACSGSATDVVFGSIVSGRNAPMDGIEEVMGPTITAVPVRVSFQQGGRIHELLLRMQKQASEMIPHEALGLQNIQALGPDAVRACSFGSLFVVQPAQPVGAPYGVTSQAIDTGSSFSYPVTVVCEQVDDAVVNVNVTYASGVLSQSQVTHLMGQFQLTVQRLLEATTSLTVEDICIQPVEFENTVVVNAKATPSGHLPMRASAEVEMLLKQLWAECLELDDPEALGADADFLRLGGDSITAMQLSGIVRREGFSLKVVDVLGKPTLWEMALCMTGVEAPSTRSTEDAAFSLMPRSIPLDEVLHMAAADIGVRVGDIEDMYPCTPLQEGLMAASNTQAGSYVARLVVELQRASLNQLKAAWQSVVATHPILRTRVVHLGPTGMFQVVIKDSEDSVKWGTGSNLEEYVTRDRNEPMSFGDTLSRYGLIMDSERVQFVWTAHHAIYDGATVGIISAAISKILAGSTLDRPPPFSRYIDYLHNLEAAESDRFWRDSLMGARPVPFPLADSLDYKPRADNVITHGVSLTKKPAGVTTAALIQTAWALVLSRFSCSDDVVYGLVQSGRLIPVPDIDRIPGPTVTTAPLRVHFRPQDTLATILERVQTASANAIPHSHRGLQSIRRVSEDAKEACDFRSLLTMHPRKQEQDLSFDLSKARLVGSGTADFHTYPLLLECEFSDSSALFTATHDARLIKPLQMRQMMRELERVLELLAADKIGIVTVAEAMPNRESKTGELGSIGEQSRLLELDGRRFPAAAVEKLVSQSLWDREVAIKVIENPETPSQASLAAIVALGHGYVDDEVAKKLLDALVSGAQDRLSRTLPSFMVPTVFLPVRSLSDPASQDVSYRQPAHKTAPNASVLPKNVMKTHKESTSSNAMERRLGELWKMVLGLDEVETHNSFLRLGGDSLDAMKLVAAARRGGILITVKEIFDYPTLSDMARIARDAEVHATPSGILQPFSILEGDTNAVLEEVAVTCGLEKAVVEDVYPCAPLQEGLMALSNVEKGAYVAEYVVPVPNDEKAEAAWKNLVSMTPVLRTRVVQSERWGFLQVVVKEDAEVLHGIDLQKFLTQARQKSMLPGDRLVRAGIVSEGASSHFVLLAHHAVFDGWAWNLMLQRLYQLHEGQEPPSAPPYSKFIQYIHQDLDTEVAEGFWRSYLKNADRTSFPPTPVSAVPRPDSDKTRRITLTRNGSGPAHTMGSIIQTAWALLVSRYTDSEDVVIGVTLSGRTVPVDGIQDMIGPTFTTIPMRFTVNGSSTVSELFDSAQSVSINPAQHIGLQRIKQVSSSAQAACDFNSLLVVQPATQEHDDMSDNFFLRENNSELISSFTNYGFVLVCQLLPSGGLDASAVFDSNLISQHQVLRILAQFEHLLQQLCGVEALSVADVDFLSLDDATEVAAYNLLEQPTAESSLCLHHIIEQHAHRQPNSAAISSWDGDFTYGELNSLANKLAGHLVASRKVSSGDTVPLCFEKSKWTLVAMLSVMKAGAAFLLLDPANPVNRLESICNKVKAKVALVSSSLRSLLSHCVREVFVLDQQRAESLTDDLLCIAVDPTDAAYVVTTSGTSGEPKACVIEHRSIVAGAQSFTTSAHLDSKTRAMQFASYSFDASIIETLMVWVAGGCTCILSETDRKDNLAAAIAKLQINWSLMTPSLASLLTPKDIPTMKTVVLGGEAATPELLATWSRSVTLLQAYGPCECTPVACCSPAPLTAASNPRNIGTPLRNVRAWVVLPSNHDKLAPVGSVGELVLEGATVGRGYIDEPDKTAAAFIAAPEWRCQRFSAAPLQRFYKTGDLVRYGDAGELIFVGRKDAQVKVHGQRLELAEIEHQLRRAMARPCDVAVELVASGSGGSGAPILAAFVAIGHACCSEDEAARQALQGVLGDAKSALANALPSYMVPRVFVPVPVLPLNAAGKVDRKALRQMDSKVDEYYGDTEGEVPVTSAGLVLQTLWARVLDAQVSRIHTAASFTDLGGDSLAAMRLASKAREAGISLSVADIMRQPRFADMEAKCRPLAEAAAVPEYKPFSMSPSTGSVEEFLRETLSVNIRDVEDVIEATSMQKAMTAAAMSPTQGTVNHVWLDFHGAIDLYRLKDACSEVVNHHSILRTVFVPHDEKLLQVVFRSHTPEFHLRHANHGVDDATTALINDNKQQPERFGVHGLRFCFIHNDSATASSTDTPTGRLVIRTPHNLYDGISLPQILDDLRTAYANRSALPPSPSFSSHLGSWRHLQRSSGPTAFWRQHLSGSRITPITSPHHQPLPSTNPINGHFTRHIPAAALATTPHTFETLLHTALCLKFVILVFVTGAEGRAHDDLNLNE</sequence>
<dbReference type="CDD" id="cd05918">
    <property type="entry name" value="A_NRPS_SidN3_like"/>
    <property type="match status" value="2"/>
</dbReference>
<dbReference type="PROSITE" id="PS00455">
    <property type="entry name" value="AMP_BINDING"/>
    <property type="match status" value="2"/>
</dbReference>
<dbReference type="Pfam" id="PF00550">
    <property type="entry name" value="PP-binding"/>
    <property type="match status" value="5"/>
</dbReference>
<evidence type="ECO:0000256" key="2">
    <source>
        <dbReference type="ARBA" id="ARBA00022553"/>
    </source>
</evidence>
<accession>K2RZG2</accession>
<dbReference type="InterPro" id="IPR036736">
    <property type="entry name" value="ACP-like_sf"/>
</dbReference>
<gene>
    <name evidence="6" type="ORF">MPH_13067</name>
</gene>
<dbReference type="GO" id="GO:0031177">
    <property type="term" value="F:phosphopantetheine binding"/>
    <property type="evidence" value="ECO:0007669"/>
    <property type="project" value="InterPro"/>
</dbReference>
<dbReference type="Gene3D" id="1.10.1200.10">
    <property type="entry name" value="ACP-like"/>
    <property type="match status" value="5"/>
</dbReference>
<proteinExistence type="predicted"/>
<dbReference type="Pfam" id="PF00668">
    <property type="entry name" value="Condensation"/>
    <property type="match status" value="6"/>
</dbReference>
<evidence type="ECO:0000256" key="3">
    <source>
        <dbReference type="ARBA" id="ARBA00022598"/>
    </source>
</evidence>
<dbReference type="InterPro" id="IPR009081">
    <property type="entry name" value="PP-bd_ACP"/>
</dbReference>
<dbReference type="InterPro" id="IPR006162">
    <property type="entry name" value="Ppantetheine_attach_site"/>
</dbReference>
<dbReference type="FunFam" id="3.40.50.980:FF:000001">
    <property type="entry name" value="Non-ribosomal peptide synthetase"/>
    <property type="match status" value="1"/>
</dbReference>
<evidence type="ECO:0000313" key="7">
    <source>
        <dbReference type="Proteomes" id="UP000007129"/>
    </source>
</evidence>
<dbReference type="Pfam" id="PF00501">
    <property type="entry name" value="AMP-binding"/>
    <property type="match status" value="3"/>
</dbReference>
<dbReference type="InterPro" id="IPR020845">
    <property type="entry name" value="AMP-binding_CS"/>
</dbReference>
<evidence type="ECO:0000256" key="1">
    <source>
        <dbReference type="ARBA" id="ARBA00022450"/>
    </source>
</evidence>
<dbReference type="GO" id="GO:0044550">
    <property type="term" value="P:secondary metabolite biosynthetic process"/>
    <property type="evidence" value="ECO:0007669"/>
    <property type="project" value="TreeGrafter"/>
</dbReference>
<dbReference type="eggNOG" id="KOG1178">
    <property type="taxonomic scope" value="Eukaryota"/>
</dbReference>
<dbReference type="STRING" id="1126212.K2RZG2"/>
<keyword evidence="3 6" id="KW-0436">Ligase</keyword>
<dbReference type="GO" id="GO:0005737">
    <property type="term" value="C:cytoplasm"/>
    <property type="evidence" value="ECO:0007669"/>
    <property type="project" value="TreeGrafter"/>
</dbReference>
<feature type="domain" description="Carrier" evidence="5">
    <location>
        <begin position="255"/>
        <end position="331"/>
    </location>
</feature>
<dbReference type="PANTHER" id="PTHR45527:SF16">
    <property type="entry name" value="NONRIBOSOMAL PEPTIDE SYNTHASE ATNA-RELATED"/>
    <property type="match status" value="1"/>
</dbReference>
<dbReference type="PROSITE" id="PS00012">
    <property type="entry name" value="PHOSPHOPANTETHEINE"/>
    <property type="match status" value="4"/>
</dbReference>
<dbReference type="PANTHER" id="PTHR45527">
    <property type="entry name" value="NONRIBOSOMAL PEPTIDE SYNTHETASE"/>
    <property type="match status" value="1"/>
</dbReference>
<dbReference type="InterPro" id="IPR000873">
    <property type="entry name" value="AMP-dep_synth/lig_dom"/>
</dbReference>
<reference evidence="6 7" key="1">
    <citation type="journal article" date="2012" name="BMC Genomics">
        <title>Tools to kill: Genome of one of the most destructive plant pathogenic fungi Macrophomina phaseolina.</title>
        <authorList>
            <person name="Islam M.S."/>
            <person name="Haque M.S."/>
            <person name="Islam M.M."/>
            <person name="Emdad E.M."/>
            <person name="Halim A."/>
            <person name="Hossen Q.M.M."/>
            <person name="Hossain M.Z."/>
            <person name="Ahmed B."/>
            <person name="Rahim S."/>
            <person name="Rahman M.S."/>
            <person name="Alam M.M."/>
            <person name="Hou S."/>
            <person name="Wan X."/>
            <person name="Saito J.A."/>
            <person name="Alam M."/>
        </authorList>
    </citation>
    <scope>NUCLEOTIDE SEQUENCE [LARGE SCALE GENOMIC DNA]</scope>
    <source>
        <strain evidence="6 7">MS6</strain>
    </source>
</reference>
<dbReference type="GO" id="GO:0016874">
    <property type="term" value="F:ligase activity"/>
    <property type="evidence" value="ECO:0007669"/>
    <property type="project" value="UniProtKB-KW"/>
</dbReference>
<dbReference type="InParanoid" id="K2RZG2"/>
<dbReference type="FunFam" id="3.40.50.12780:FF:000014">
    <property type="entry name" value="Nonribosomal peptide synthetase 1"/>
    <property type="match status" value="2"/>
</dbReference>
<dbReference type="SMART" id="SM00823">
    <property type="entry name" value="PKS_PP"/>
    <property type="match status" value="4"/>
</dbReference>
<evidence type="ECO:0000256" key="4">
    <source>
        <dbReference type="SAM" id="MobiDB-lite"/>
    </source>
</evidence>
<dbReference type="Gene3D" id="3.40.50.12780">
    <property type="entry name" value="N-terminal domain of ligase-like"/>
    <property type="match status" value="3"/>
</dbReference>
<dbReference type="CDD" id="cd19545">
    <property type="entry name" value="FUM14_C_NRPS-like"/>
    <property type="match status" value="3"/>
</dbReference>
<name>K2RZG2_MACPH</name>
<evidence type="ECO:0000259" key="5">
    <source>
        <dbReference type="PROSITE" id="PS50075"/>
    </source>
</evidence>
<dbReference type="Gene3D" id="3.30.559.10">
    <property type="entry name" value="Chloramphenicol acetyltransferase-like domain"/>
    <property type="match status" value="6"/>
</dbReference>
<dbReference type="OrthoDB" id="416786at2759"/>
<dbReference type="SUPFAM" id="SSF56801">
    <property type="entry name" value="Acetyl-CoA synthetase-like"/>
    <property type="match status" value="4"/>
</dbReference>
<dbReference type="Proteomes" id="UP000007129">
    <property type="component" value="Unassembled WGS sequence"/>
</dbReference>
<dbReference type="GO" id="GO:0043041">
    <property type="term" value="P:amino acid activation for nonribosomal peptide biosynthetic process"/>
    <property type="evidence" value="ECO:0007669"/>
    <property type="project" value="TreeGrafter"/>
</dbReference>
<feature type="domain" description="Carrier" evidence="5">
    <location>
        <begin position="1754"/>
        <end position="1830"/>
    </location>
</feature>
<dbReference type="EMBL" id="AHHD01000564">
    <property type="protein sequence ID" value="EKG09860.1"/>
    <property type="molecule type" value="Genomic_DNA"/>
</dbReference>
<dbReference type="FunFam" id="3.30.300.30:FF:000015">
    <property type="entry name" value="Nonribosomal peptide synthase SidD"/>
    <property type="match status" value="3"/>
</dbReference>
<feature type="domain" description="Carrier" evidence="5">
    <location>
        <begin position="2969"/>
        <end position="3043"/>
    </location>
</feature>
<dbReference type="CDD" id="cd19542">
    <property type="entry name" value="CT_NRPS-like"/>
    <property type="match status" value="1"/>
</dbReference>
<dbReference type="FunFam" id="1.10.1200.10:FF:000005">
    <property type="entry name" value="Nonribosomal peptide synthetase 1"/>
    <property type="match status" value="1"/>
</dbReference>
<organism evidence="6 7">
    <name type="scientific">Macrophomina phaseolina (strain MS6)</name>
    <name type="common">Charcoal rot fungus</name>
    <dbReference type="NCBI Taxonomy" id="1126212"/>
    <lineage>
        <taxon>Eukaryota</taxon>
        <taxon>Fungi</taxon>
        <taxon>Dikarya</taxon>
        <taxon>Ascomycota</taxon>
        <taxon>Pezizomycotina</taxon>
        <taxon>Dothideomycetes</taxon>
        <taxon>Dothideomycetes incertae sedis</taxon>
        <taxon>Botryosphaeriales</taxon>
        <taxon>Botryosphaeriaceae</taxon>
        <taxon>Macrophomina</taxon>
    </lineage>
</organism>
<dbReference type="InterPro" id="IPR023213">
    <property type="entry name" value="CAT-like_dom_sf"/>
</dbReference>
<dbReference type="NCBIfam" id="TIGR01733">
    <property type="entry name" value="AA-adenyl-dom"/>
    <property type="match status" value="2"/>
</dbReference>
<feature type="compositionally biased region" description="Basic and acidic residues" evidence="4">
    <location>
        <begin position="1746"/>
        <end position="1759"/>
    </location>
</feature>
<dbReference type="CDD" id="cd19534">
    <property type="entry name" value="E_NRPS"/>
    <property type="match status" value="1"/>
</dbReference>
<feature type="domain" description="Carrier" evidence="5">
    <location>
        <begin position="2303"/>
        <end position="2377"/>
    </location>
</feature>
<dbReference type="InterPro" id="IPR001242">
    <property type="entry name" value="Condensation_dom"/>
</dbReference>
<dbReference type="InterPro" id="IPR042099">
    <property type="entry name" value="ANL_N_sf"/>
</dbReference>
<keyword evidence="2" id="KW-0597">Phosphoprotein</keyword>
<keyword evidence="1" id="KW-0596">Phosphopantetheine</keyword>
<dbReference type="FunFam" id="3.30.559.30:FF:000002">
    <property type="entry name" value="Nonribosomal peptide synthase Pes1"/>
    <property type="match status" value="1"/>
</dbReference>